<dbReference type="PANTHER" id="PTHR15503">
    <property type="entry name" value="LDOC1 RELATED"/>
    <property type="match status" value="1"/>
</dbReference>
<dbReference type="AlphaFoldDB" id="A0AAW2XRK6"/>
<dbReference type="InterPro" id="IPR032567">
    <property type="entry name" value="RTL1-rel"/>
</dbReference>
<reference evidence="1" key="1">
    <citation type="submission" date="2020-06" db="EMBL/GenBank/DDBJ databases">
        <authorList>
            <person name="Li T."/>
            <person name="Hu X."/>
            <person name="Zhang T."/>
            <person name="Song X."/>
            <person name="Zhang H."/>
            <person name="Dai N."/>
            <person name="Sheng W."/>
            <person name="Hou X."/>
            <person name="Wei L."/>
        </authorList>
    </citation>
    <scope>NUCLEOTIDE SEQUENCE</scope>
    <source>
        <strain evidence="1">KEN1</strain>
        <tissue evidence="1">Leaf</tissue>
    </source>
</reference>
<dbReference type="Gene3D" id="2.40.70.10">
    <property type="entry name" value="Acid Proteases"/>
    <property type="match status" value="1"/>
</dbReference>
<comment type="caution">
    <text evidence="1">The sequence shown here is derived from an EMBL/GenBank/DDBJ whole genome shotgun (WGS) entry which is preliminary data.</text>
</comment>
<dbReference type="InterPro" id="IPR043502">
    <property type="entry name" value="DNA/RNA_pol_sf"/>
</dbReference>
<dbReference type="SUPFAM" id="SSF56672">
    <property type="entry name" value="DNA/RNA polymerases"/>
    <property type="match status" value="1"/>
</dbReference>
<dbReference type="EMBL" id="JACGWN010000003">
    <property type="protein sequence ID" value="KAL0456670.1"/>
    <property type="molecule type" value="Genomic_DNA"/>
</dbReference>
<dbReference type="PANTHER" id="PTHR15503:SF22">
    <property type="entry name" value="TRANSPOSON TY3-I GAG POLYPROTEIN"/>
    <property type="match status" value="1"/>
</dbReference>
<organism evidence="1">
    <name type="scientific">Sesamum latifolium</name>
    <dbReference type="NCBI Taxonomy" id="2727402"/>
    <lineage>
        <taxon>Eukaryota</taxon>
        <taxon>Viridiplantae</taxon>
        <taxon>Streptophyta</taxon>
        <taxon>Embryophyta</taxon>
        <taxon>Tracheophyta</taxon>
        <taxon>Spermatophyta</taxon>
        <taxon>Magnoliopsida</taxon>
        <taxon>eudicotyledons</taxon>
        <taxon>Gunneridae</taxon>
        <taxon>Pentapetalae</taxon>
        <taxon>asterids</taxon>
        <taxon>lamiids</taxon>
        <taxon>Lamiales</taxon>
        <taxon>Pedaliaceae</taxon>
        <taxon>Sesamum</taxon>
    </lineage>
</organism>
<dbReference type="InterPro" id="IPR021109">
    <property type="entry name" value="Peptidase_aspartic_dom_sf"/>
</dbReference>
<reference evidence="1" key="2">
    <citation type="journal article" date="2024" name="Plant">
        <title>Genomic evolution and insights into agronomic trait innovations of Sesamum species.</title>
        <authorList>
            <person name="Miao H."/>
            <person name="Wang L."/>
            <person name="Qu L."/>
            <person name="Liu H."/>
            <person name="Sun Y."/>
            <person name="Le M."/>
            <person name="Wang Q."/>
            <person name="Wei S."/>
            <person name="Zheng Y."/>
            <person name="Lin W."/>
            <person name="Duan Y."/>
            <person name="Cao H."/>
            <person name="Xiong S."/>
            <person name="Wang X."/>
            <person name="Wei L."/>
            <person name="Li C."/>
            <person name="Ma Q."/>
            <person name="Ju M."/>
            <person name="Zhao R."/>
            <person name="Li G."/>
            <person name="Mu C."/>
            <person name="Tian Q."/>
            <person name="Mei H."/>
            <person name="Zhang T."/>
            <person name="Gao T."/>
            <person name="Zhang H."/>
        </authorList>
    </citation>
    <scope>NUCLEOTIDE SEQUENCE</scope>
    <source>
        <strain evidence="1">KEN1</strain>
    </source>
</reference>
<dbReference type="CDD" id="cd00303">
    <property type="entry name" value="retropepsin_like"/>
    <property type="match status" value="1"/>
</dbReference>
<sequence>MHEDGRAELWYQGYTEKKEFQSWDELVVSVLERFEDLDSERVMTEFNKFHHGTTVNAYLERCRYRQVYMLLSDEEAKDYDKAEQEGQQTEDEEVEGDMEVSLHAMKGSVNCKTLKVNGVVGDKEVLILIDSGSTHYIIDEKDAGALGCELENTTPMIIRVADVTPYQIIEARGYDLVLGCDWLNNYNLIELDFHQFKKVEETKVLELLRQYDEVFQEPSILPPERNIGHCIELLPNVIPKKQHPYRYAYGQKTEIKRIVKEMLNNGIIRPSQSSFASPVLLVKKKDGGVVIDPQKIECMLKWPIPTTIKALRGFLELTDYYRRFIKGYGAISKPMIALLEKDAFEWNSDAELALLK</sequence>
<evidence type="ECO:0000313" key="1">
    <source>
        <dbReference type="EMBL" id="KAL0456670.1"/>
    </source>
</evidence>
<dbReference type="SUPFAM" id="SSF50630">
    <property type="entry name" value="Acid proteases"/>
    <property type="match status" value="1"/>
</dbReference>
<dbReference type="Gene3D" id="3.10.10.10">
    <property type="entry name" value="HIV Type 1 Reverse Transcriptase, subunit A, domain 1"/>
    <property type="match status" value="1"/>
</dbReference>
<accession>A0AAW2XRK6</accession>
<gene>
    <name evidence="1" type="ORF">Slati_1006200</name>
</gene>
<name>A0AAW2XRK6_9LAMI</name>
<protein>
    <submittedName>
        <fullName evidence="1">Mitochondrial protein</fullName>
    </submittedName>
</protein>
<proteinExistence type="predicted"/>